<comment type="similarity">
    <text evidence="1">Belongs to the Nudix hydrolase family.</text>
</comment>
<dbReference type="RefSeq" id="WP_377335299.1">
    <property type="nucleotide sequence ID" value="NZ_JBHLUE010000002.1"/>
</dbReference>
<dbReference type="SUPFAM" id="SSF55811">
    <property type="entry name" value="Nudix"/>
    <property type="match status" value="1"/>
</dbReference>
<name>A0ABV6NQN9_9ACTN</name>
<organism evidence="3 4">
    <name type="scientific">Plantactinospora siamensis</name>
    <dbReference type="NCBI Taxonomy" id="555372"/>
    <lineage>
        <taxon>Bacteria</taxon>
        <taxon>Bacillati</taxon>
        <taxon>Actinomycetota</taxon>
        <taxon>Actinomycetes</taxon>
        <taxon>Micromonosporales</taxon>
        <taxon>Micromonosporaceae</taxon>
        <taxon>Plantactinospora</taxon>
    </lineage>
</organism>
<protein>
    <submittedName>
        <fullName evidence="3">NUDIX hydrolase</fullName>
    </submittedName>
</protein>
<dbReference type="InterPro" id="IPR015797">
    <property type="entry name" value="NUDIX_hydrolase-like_dom_sf"/>
</dbReference>
<reference evidence="3 4" key="1">
    <citation type="submission" date="2024-09" db="EMBL/GenBank/DDBJ databases">
        <authorList>
            <person name="Sun Q."/>
            <person name="Mori K."/>
        </authorList>
    </citation>
    <scope>NUCLEOTIDE SEQUENCE [LARGE SCALE GENOMIC DNA]</scope>
    <source>
        <strain evidence="3 4">TBRC 2205</strain>
    </source>
</reference>
<comment type="caution">
    <text evidence="3">The sequence shown here is derived from an EMBL/GenBank/DDBJ whole genome shotgun (WGS) entry which is preliminary data.</text>
</comment>
<dbReference type="PANTHER" id="PTHR43736:SF1">
    <property type="entry name" value="DIHYDRONEOPTERIN TRIPHOSPHATE DIPHOSPHATASE"/>
    <property type="match status" value="1"/>
</dbReference>
<evidence type="ECO:0000313" key="4">
    <source>
        <dbReference type="Proteomes" id="UP001589894"/>
    </source>
</evidence>
<dbReference type="PROSITE" id="PS51462">
    <property type="entry name" value="NUDIX"/>
    <property type="match status" value="1"/>
</dbReference>
<keyword evidence="4" id="KW-1185">Reference proteome</keyword>
<accession>A0ABV6NQN9</accession>
<dbReference type="PANTHER" id="PTHR43736">
    <property type="entry name" value="ADP-RIBOSE PYROPHOSPHATASE"/>
    <property type="match status" value="1"/>
</dbReference>
<feature type="domain" description="Nudix hydrolase" evidence="2">
    <location>
        <begin position="45"/>
        <end position="183"/>
    </location>
</feature>
<dbReference type="Gene3D" id="3.90.79.10">
    <property type="entry name" value="Nucleoside Triphosphate Pyrophosphohydrolase"/>
    <property type="match status" value="1"/>
</dbReference>
<sequence length="196" mass="21481">MISATEVTGTVTAYLDRYPDERSRLAPLLAALEQPADLTARHTVPGHLTCSALLVDPRRRVLHIRHATLGRWLPPGGHLEPADDGLRTAALREVAEETGIPAEVPVSLGDLPLNLDVHRIPANPARNEPAHWHFDACFAFALPGPVVLTAQPGEVTGFRWRPIRRLRPATVRAKLLAAPGLPARGVKRGPFLYRKR</sequence>
<dbReference type="CDD" id="cd03674">
    <property type="entry name" value="NUDIX_Hydrolase"/>
    <property type="match status" value="1"/>
</dbReference>
<dbReference type="InterPro" id="IPR000086">
    <property type="entry name" value="NUDIX_hydrolase_dom"/>
</dbReference>
<evidence type="ECO:0000256" key="1">
    <source>
        <dbReference type="ARBA" id="ARBA00005582"/>
    </source>
</evidence>
<gene>
    <name evidence="3" type="ORF">ACFFHU_02745</name>
</gene>
<evidence type="ECO:0000313" key="3">
    <source>
        <dbReference type="EMBL" id="MFC0563090.1"/>
    </source>
</evidence>
<evidence type="ECO:0000259" key="2">
    <source>
        <dbReference type="PROSITE" id="PS51462"/>
    </source>
</evidence>
<dbReference type="Pfam" id="PF00293">
    <property type="entry name" value="NUDIX"/>
    <property type="match status" value="1"/>
</dbReference>
<keyword evidence="3" id="KW-0378">Hydrolase</keyword>
<proteinExistence type="inferred from homology"/>
<dbReference type="GO" id="GO:0016787">
    <property type="term" value="F:hydrolase activity"/>
    <property type="evidence" value="ECO:0007669"/>
    <property type="project" value="UniProtKB-KW"/>
</dbReference>
<dbReference type="Proteomes" id="UP001589894">
    <property type="component" value="Unassembled WGS sequence"/>
</dbReference>
<dbReference type="EMBL" id="JBHLUE010000002">
    <property type="protein sequence ID" value="MFC0563090.1"/>
    <property type="molecule type" value="Genomic_DNA"/>
</dbReference>